<dbReference type="KEGG" id="ttu:TERTU_3991"/>
<name>C5BTR8_TERTT</name>
<evidence type="ECO:0008006" key="5">
    <source>
        <dbReference type="Google" id="ProtNLM"/>
    </source>
</evidence>
<sequence>MANFLANLFSAGASNLVEAVGDALDKNFTSDEERKSIELELRKAAMQYELEIASLSLNEKKAYLADTSSAREHQSRVQESEHASWLAKNVHPLLAVSIIGLTFLMYFWIIQGGAARLEADGMKDIIIYILGALTTVSTQVAAYFFGSSQGSKDKQKSLDNIAAGTARK</sequence>
<keyword evidence="4" id="KW-1185">Reference proteome</keyword>
<evidence type="ECO:0000313" key="3">
    <source>
        <dbReference type="EMBL" id="ACR10678.1"/>
    </source>
</evidence>
<accession>C5BTR8</accession>
<keyword evidence="2" id="KW-0472">Membrane</keyword>
<gene>
    <name evidence="3" type="ordered locus">TERTU_3991</name>
</gene>
<keyword evidence="2" id="KW-0812">Transmembrane</keyword>
<dbReference type="EMBL" id="CP001614">
    <property type="protein sequence ID" value="ACR10678.1"/>
    <property type="molecule type" value="Genomic_DNA"/>
</dbReference>
<feature type="region of interest" description="Disordered" evidence="1">
    <location>
        <begin position="149"/>
        <end position="168"/>
    </location>
</feature>
<reference evidence="3 4" key="1">
    <citation type="journal article" date="2009" name="PLoS ONE">
        <title>The complete genome of Teredinibacter turnerae T7901: an intracellular endosymbiont of marine wood-boring bivalves (shipworms).</title>
        <authorList>
            <person name="Yang J.C."/>
            <person name="Madupu R."/>
            <person name="Durkin A.S."/>
            <person name="Ekborg N.A."/>
            <person name="Pedamallu C.S."/>
            <person name="Hostetler J.B."/>
            <person name="Radune D."/>
            <person name="Toms B.S."/>
            <person name="Henrissat B."/>
            <person name="Coutinho P.M."/>
            <person name="Schwarz S."/>
            <person name="Field L."/>
            <person name="Trindade-Silva A.E."/>
            <person name="Soares C.A.G."/>
            <person name="Elshahawi S."/>
            <person name="Hanora A."/>
            <person name="Schmidt E.W."/>
            <person name="Haygood M.G."/>
            <person name="Posfai J."/>
            <person name="Benner J."/>
            <person name="Madinger C."/>
            <person name="Nove J."/>
            <person name="Anton B."/>
            <person name="Chaudhary K."/>
            <person name="Foster J."/>
            <person name="Holman A."/>
            <person name="Kumar S."/>
            <person name="Lessard P.A."/>
            <person name="Luyten Y.A."/>
            <person name="Slatko B."/>
            <person name="Wood N."/>
            <person name="Wu B."/>
            <person name="Teplitski M."/>
            <person name="Mougous J.D."/>
            <person name="Ward N."/>
            <person name="Eisen J.A."/>
            <person name="Badger J.H."/>
            <person name="Distel D.L."/>
        </authorList>
    </citation>
    <scope>NUCLEOTIDE SEQUENCE [LARGE SCALE GENOMIC DNA]</scope>
    <source>
        <strain evidence="4">ATCC 39867 / T7901</strain>
    </source>
</reference>
<organism evidence="3 4">
    <name type="scientific">Teredinibacter turnerae (strain ATCC 39867 / T7901)</name>
    <dbReference type="NCBI Taxonomy" id="377629"/>
    <lineage>
        <taxon>Bacteria</taxon>
        <taxon>Pseudomonadati</taxon>
        <taxon>Pseudomonadota</taxon>
        <taxon>Gammaproteobacteria</taxon>
        <taxon>Cellvibrionales</taxon>
        <taxon>Cellvibrionaceae</taxon>
        <taxon>Teredinibacter</taxon>
    </lineage>
</organism>
<dbReference type="AlphaFoldDB" id="C5BTR8"/>
<dbReference type="RefSeq" id="WP_015816790.1">
    <property type="nucleotide sequence ID" value="NC_012997.1"/>
</dbReference>
<evidence type="ECO:0000256" key="2">
    <source>
        <dbReference type="SAM" id="Phobius"/>
    </source>
</evidence>
<keyword evidence="2" id="KW-1133">Transmembrane helix</keyword>
<protein>
    <recommendedName>
        <fullName evidence="5">TMhelix containing protein</fullName>
    </recommendedName>
</protein>
<proteinExistence type="predicted"/>
<evidence type="ECO:0000313" key="4">
    <source>
        <dbReference type="Proteomes" id="UP000009080"/>
    </source>
</evidence>
<dbReference type="Proteomes" id="UP000009080">
    <property type="component" value="Chromosome"/>
</dbReference>
<evidence type="ECO:0000256" key="1">
    <source>
        <dbReference type="SAM" id="MobiDB-lite"/>
    </source>
</evidence>
<dbReference type="HOGENOM" id="CLU_1585682_0_0_6"/>
<dbReference type="eggNOG" id="ENOG50330PQ">
    <property type="taxonomic scope" value="Bacteria"/>
</dbReference>
<feature type="transmembrane region" description="Helical" evidence="2">
    <location>
        <begin position="90"/>
        <end position="110"/>
    </location>
</feature>
<dbReference type="STRING" id="377629.TERTU_3991"/>
<dbReference type="OrthoDB" id="7061630at2"/>
<feature type="transmembrane region" description="Helical" evidence="2">
    <location>
        <begin position="125"/>
        <end position="146"/>
    </location>
</feature>